<organism evidence="1 2">
    <name type="scientific">Ensete ventricosum</name>
    <name type="common">Abyssinian banana</name>
    <name type="synonym">Musa ensete</name>
    <dbReference type="NCBI Taxonomy" id="4639"/>
    <lineage>
        <taxon>Eukaryota</taxon>
        <taxon>Viridiplantae</taxon>
        <taxon>Streptophyta</taxon>
        <taxon>Embryophyta</taxon>
        <taxon>Tracheophyta</taxon>
        <taxon>Spermatophyta</taxon>
        <taxon>Magnoliopsida</taxon>
        <taxon>Liliopsida</taxon>
        <taxon>Zingiberales</taxon>
        <taxon>Musaceae</taxon>
        <taxon>Ensete</taxon>
    </lineage>
</organism>
<dbReference type="EMBL" id="AMZH03016646">
    <property type="protein sequence ID" value="RRT44165.1"/>
    <property type="molecule type" value="Genomic_DNA"/>
</dbReference>
<evidence type="ECO:0000313" key="2">
    <source>
        <dbReference type="Proteomes" id="UP000287651"/>
    </source>
</evidence>
<dbReference type="AlphaFoldDB" id="A0A426XXE1"/>
<evidence type="ECO:0000313" key="1">
    <source>
        <dbReference type="EMBL" id="RRT44165.1"/>
    </source>
</evidence>
<comment type="caution">
    <text evidence="1">The sequence shown here is derived from an EMBL/GenBank/DDBJ whole genome shotgun (WGS) entry which is preliminary data.</text>
</comment>
<proteinExistence type="predicted"/>
<gene>
    <name evidence="1" type="ORF">B296_00045749</name>
</gene>
<name>A0A426XXE1_ENSVE</name>
<sequence length="115" mass="12683">MGRTYLAWCQRKGSFEAHASYLRDAFDGVTKVIQLAEAKLGLGYLSTGQEDAKAGVTQEWVDEGELARESKMTEALRGVGRGHTWRSRGLSSSHKNLYAMEMSPGGGMVQRIMVE</sequence>
<reference evidence="1 2" key="1">
    <citation type="journal article" date="2014" name="Agronomy (Basel)">
        <title>A Draft Genome Sequence for Ensete ventricosum, the Drought-Tolerant Tree Against Hunger.</title>
        <authorList>
            <person name="Harrison J."/>
            <person name="Moore K.A."/>
            <person name="Paszkiewicz K."/>
            <person name="Jones T."/>
            <person name="Grant M."/>
            <person name="Ambacheew D."/>
            <person name="Muzemil S."/>
            <person name="Studholme D.J."/>
        </authorList>
    </citation>
    <scope>NUCLEOTIDE SEQUENCE [LARGE SCALE GENOMIC DNA]</scope>
</reference>
<protein>
    <submittedName>
        <fullName evidence="1">Uncharacterized protein</fullName>
    </submittedName>
</protein>
<dbReference type="Proteomes" id="UP000287651">
    <property type="component" value="Unassembled WGS sequence"/>
</dbReference>
<accession>A0A426XXE1</accession>